<reference evidence="2 3" key="1">
    <citation type="submission" date="2018-01" db="EMBL/GenBank/DDBJ databases">
        <title>Genome sequence of Iodobacter sp. strain PCH194 isolated from Indian Trans-Himalaya.</title>
        <authorList>
            <person name="Kumar V."/>
            <person name="Thakur V."/>
            <person name="Kumar S."/>
            <person name="Singh D."/>
        </authorList>
    </citation>
    <scope>NUCLEOTIDE SEQUENCE [LARGE SCALE GENOMIC DNA]</scope>
    <source>
        <strain evidence="2 3">PCH194</strain>
    </source>
</reference>
<proteinExistence type="predicted"/>
<keyword evidence="3" id="KW-1185">Reference proteome</keyword>
<accession>A0A7G3GBA6</accession>
<protein>
    <recommendedName>
        <fullName evidence="4">Lipoprotein</fullName>
    </recommendedName>
</protein>
<evidence type="ECO:0008006" key="4">
    <source>
        <dbReference type="Google" id="ProtNLM"/>
    </source>
</evidence>
<dbReference type="KEGG" id="ifl:C1H71_14830"/>
<evidence type="ECO:0000313" key="3">
    <source>
        <dbReference type="Proteomes" id="UP000515917"/>
    </source>
</evidence>
<dbReference type="Proteomes" id="UP000515917">
    <property type="component" value="Chromosome"/>
</dbReference>
<feature type="signal peptide" evidence="1">
    <location>
        <begin position="1"/>
        <end position="19"/>
    </location>
</feature>
<evidence type="ECO:0000313" key="2">
    <source>
        <dbReference type="EMBL" id="QBC44677.1"/>
    </source>
</evidence>
<name>A0A7G3GBA6_9NEIS</name>
<gene>
    <name evidence="2" type="ORF">C1H71_14830</name>
</gene>
<dbReference type="RefSeq" id="WP_130107208.1">
    <property type="nucleotide sequence ID" value="NZ_CP025781.1"/>
</dbReference>
<evidence type="ECO:0000256" key="1">
    <source>
        <dbReference type="SAM" id="SignalP"/>
    </source>
</evidence>
<dbReference type="EMBL" id="CP025781">
    <property type="protein sequence ID" value="QBC44677.1"/>
    <property type="molecule type" value="Genomic_DNA"/>
</dbReference>
<keyword evidence="1" id="KW-0732">Signal</keyword>
<dbReference type="AlphaFoldDB" id="A0A7G3GBA6"/>
<sequence length="85" mass="9715">MQYKTILMALMMASGLVLADCESLIQKTRDEIHENKEDYSLASRNKALAYLMKADVKHINANPLPDFECKKLVHKAKSELRHGKK</sequence>
<organism evidence="2 3">
    <name type="scientific">Iodobacter fluviatilis</name>
    <dbReference type="NCBI Taxonomy" id="537"/>
    <lineage>
        <taxon>Bacteria</taxon>
        <taxon>Pseudomonadati</taxon>
        <taxon>Pseudomonadota</taxon>
        <taxon>Betaproteobacteria</taxon>
        <taxon>Neisseriales</taxon>
        <taxon>Chitinibacteraceae</taxon>
        <taxon>Iodobacter</taxon>
    </lineage>
</organism>
<feature type="chain" id="PRO_5028808598" description="Lipoprotein" evidence="1">
    <location>
        <begin position="20"/>
        <end position="85"/>
    </location>
</feature>